<dbReference type="AlphaFoldDB" id="A0A432Y1Y6"/>
<evidence type="ECO:0000259" key="6">
    <source>
        <dbReference type="Pfam" id="PF16889"/>
    </source>
</evidence>
<organism evidence="7 8">
    <name type="scientific">Pseudidiomarina halophila</name>
    <dbReference type="NCBI Taxonomy" id="1449799"/>
    <lineage>
        <taxon>Bacteria</taxon>
        <taxon>Pseudomonadati</taxon>
        <taxon>Pseudomonadota</taxon>
        <taxon>Gammaproteobacteria</taxon>
        <taxon>Alteromonadales</taxon>
        <taxon>Idiomarinaceae</taxon>
        <taxon>Pseudidiomarina</taxon>
    </lineage>
</organism>
<keyword evidence="3" id="KW-0574">Periplasm</keyword>
<evidence type="ECO:0000256" key="4">
    <source>
        <dbReference type="ARBA" id="ARBA00023239"/>
    </source>
</evidence>
<dbReference type="EMBL" id="PIPW01000001">
    <property type="protein sequence ID" value="RUO54941.1"/>
    <property type="molecule type" value="Genomic_DNA"/>
</dbReference>
<dbReference type="Proteomes" id="UP000287198">
    <property type="component" value="Unassembled WGS sequence"/>
</dbReference>
<keyword evidence="8" id="KW-1185">Reference proteome</keyword>
<dbReference type="InterPro" id="IPR012480">
    <property type="entry name" value="Hepar_II_III_C"/>
</dbReference>
<dbReference type="PANTHER" id="PTHR39210">
    <property type="entry name" value="HEPARIN-SULFATE LYASE"/>
    <property type="match status" value="1"/>
</dbReference>
<dbReference type="InterPro" id="IPR031680">
    <property type="entry name" value="Hepar_II_III_N"/>
</dbReference>
<dbReference type="Pfam" id="PF07940">
    <property type="entry name" value="Hepar_II_III_C"/>
    <property type="match status" value="1"/>
</dbReference>
<dbReference type="Gene3D" id="1.50.10.100">
    <property type="entry name" value="Chondroitin AC/alginate lyase"/>
    <property type="match status" value="1"/>
</dbReference>
<gene>
    <name evidence="7" type="ORF">CWI69_00310</name>
</gene>
<name>A0A432Y1Y6_9GAMM</name>
<keyword evidence="4" id="KW-0456">Lyase</keyword>
<evidence type="ECO:0000313" key="7">
    <source>
        <dbReference type="EMBL" id="RUO54941.1"/>
    </source>
</evidence>
<dbReference type="Pfam" id="PF16889">
    <property type="entry name" value="Hepar_II_III_N"/>
    <property type="match status" value="1"/>
</dbReference>
<protein>
    <submittedName>
        <fullName evidence="7">Heparinase</fullName>
    </submittedName>
</protein>
<evidence type="ECO:0000313" key="8">
    <source>
        <dbReference type="Proteomes" id="UP000287198"/>
    </source>
</evidence>
<dbReference type="OrthoDB" id="9763014at2"/>
<feature type="domain" description="Heparin-sulfate lyase N-terminal" evidence="6">
    <location>
        <begin position="152"/>
        <end position="324"/>
    </location>
</feature>
<dbReference type="GO" id="GO:0016829">
    <property type="term" value="F:lyase activity"/>
    <property type="evidence" value="ECO:0007669"/>
    <property type="project" value="UniProtKB-KW"/>
</dbReference>
<dbReference type="Gene3D" id="2.70.98.70">
    <property type="match status" value="1"/>
</dbReference>
<feature type="domain" description="Heparinase II/III-like C-terminal" evidence="5">
    <location>
        <begin position="436"/>
        <end position="655"/>
    </location>
</feature>
<comment type="subcellular location">
    <subcellularLocation>
        <location evidence="1">Periplasm</location>
    </subcellularLocation>
</comment>
<reference evidence="8" key="1">
    <citation type="journal article" date="2018" name="Front. Microbiol.">
        <title>Genome-Based Analysis Reveals the Taxonomy and Diversity of the Family Idiomarinaceae.</title>
        <authorList>
            <person name="Liu Y."/>
            <person name="Lai Q."/>
            <person name="Shao Z."/>
        </authorList>
    </citation>
    <scope>NUCLEOTIDE SEQUENCE [LARGE SCALE GENOMIC DNA]</scope>
    <source>
        <strain evidence="8">BH195</strain>
    </source>
</reference>
<proteinExistence type="predicted"/>
<evidence type="ECO:0000256" key="1">
    <source>
        <dbReference type="ARBA" id="ARBA00004418"/>
    </source>
</evidence>
<sequence length="656" mass="74883">MVNQAPFRQVSFSKWHELHLKPQTNSVSKANSVKLVKLKTLGRLGLANLFRVAWYRFSIRMGLSPVHKLKAEVPHAPFLTLSHDISSHTSIVIRYEVDDEKIELFGSETYSLRRTHPPDWFESPFTNDKANEQCKNWWEISDFDTSVGDIKQLWELSRFDWVLKLVQLARVHAVDDPSRSSEYEQQLNSWLADWIQHNPPYTGVNWKCGQEASIRVMHLICGAKISGSLSQPPSGLLNLIELHLQRIAPTMSYAVAQDNNHGTSEAAALFVGGSFLAAHGSKAGSKWARKGRKWLENRAAYLIATDGSFSQYSINYHRMMLDTLSFSETARGWFGAPKFTSTFYSRALAATNWLAGMTDGTTGDVPNLGANDGARLFPLTNTDYRDYRPSLVWAYKVFADASPMKHFMNAEESEAVLFWLDLPPAEKEIEIPRNMHAEKGGFVAMRCGKARVIVNYPRFQFRPSQNDLLHVDLWVDSENLLRDAGSYSYNCEEPWQSYFPSTAAHNTVQFDERDQMPRISRFLLGAWPKAKGAEFEVSKDALVQKFRCSYKDYLGAIHHRKVELNAYRLVIRDIVSGFKQKAVARYRLSPERDWKCSDNVVSDGRHTLTFEADVSIDSIRIVDGWESRYYFHKSKVPVVEVTLTKSGSLTMEYQWA</sequence>
<evidence type="ECO:0000256" key="3">
    <source>
        <dbReference type="ARBA" id="ARBA00022764"/>
    </source>
</evidence>
<evidence type="ECO:0000259" key="5">
    <source>
        <dbReference type="Pfam" id="PF07940"/>
    </source>
</evidence>
<keyword evidence="2" id="KW-0732">Signal</keyword>
<dbReference type="InterPro" id="IPR008929">
    <property type="entry name" value="Chondroitin_lyas"/>
</dbReference>
<comment type="caution">
    <text evidence="7">The sequence shown here is derived from an EMBL/GenBank/DDBJ whole genome shotgun (WGS) entry which is preliminary data.</text>
</comment>
<dbReference type="SUPFAM" id="SSF48230">
    <property type="entry name" value="Chondroitin AC/alginate lyase"/>
    <property type="match status" value="1"/>
</dbReference>
<evidence type="ECO:0000256" key="2">
    <source>
        <dbReference type="ARBA" id="ARBA00022729"/>
    </source>
</evidence>
<accession>A0A432Y1Y6</accession>
<dbReference type="PANTHER" id="PTHR39210:SF1">
    <property type="entry name" value="HEPARIN-SULFATE LYASE"/>
    <property type="match status" value="1"/>
</dbReference>
<dbReference type="GO" id="GO:0042597">
    <property type="term" value="C:periplasmic space"/>
    <property type="evidence" value="ECO:0007669"/>
    <property type="project" value="UniProtKB-SubCell"/>
</dbReference>